<name>J9BY10_9ZZZZ</name>
<sequence>MFVTVVGHPRTSLLGTAREEVCVEYSQFLLLFIVHTVSLHVGVIYRNACILLKGNAVETLRQSKYSVDDLRQFEVGAQHVGVVVVTLLFQLLAVISKVPRLQFKLLAFQATGTSLHFSHFLTRTVTVISHEVTEQLVNSCRMLRHAATQSVVSVMLIAQKLSQFTLEVHNVLDYLEIAILIVRSTTGMVSTIEFFSPFAVVRIHHEGNKARSVQGKHPAAHTLLLRLVGSCGTVHFGKSRQLLLIGQVEEKLIRLLEQVL</sequence>
<dbReference type="AlphaFoldDB" id="J9BY10"/>
<reference evidence="1" key="1">
    <citation type="journal article" date="2012" name="PLoS ONE">
        <title>Gene sets for utilization of primary and secondary nutrition supplies in the distal gut of endangered iberian lynx.</title>
        <authorList>
            <person name="Alcaide M."/>
            <person name="Messina E."/>
            <person name="Richter M."/>
            <person name="Bargiela R."/>
            <person name="Peplies J."/>
            <person name="Huws S.A."/>
            <person name="Newbold C.J."/>
            <person name="Golyshin P.N."/>
            <person name="Simon M.A."/>
            <person name="Lopez G."/>
            <person name="Yakimov M.M."/>
            <person name="Ferrer M."/>
        </authorList>
    </citation>
    <scope>NUCLEOTIDE SEQUENCE</scope>
</reference>
<protein>
    <submittedName>
        <fullName evidence="1">Uncharacterized protein</fullName>
    </submittedName>
</protein>
<gene>
    <name evidence="1" type="ORF">EVA_19431</name>
</gene>
<organism evidence="1">
    <name type="scientific">gut metagenome</name>
    <dbReference type="NCBI Taxonomy" id="749906"/>
    <lineage>
        <taxon>unclassified sequences</taxon>
        <taxon>metagenomes</taxon>
        <taxon>organismal metagenomes</taxon>
    </lineage>
</organism>
<comment type="caution">
    <text evidence="1">The sequence shown here is derived from an EMBL/GenBank/DDBJ whole genome shotgun (WGS) entry which is preliminary data.</text>
</comment>
<proteinExistence type="predicted"/>
<accession>J9BY10</accession>
<dbReference type="EMBL" id="AMCI01007526">
    <property type="protein sequence ID" value="EJW92460.1"/>
    <property type="molecule type" value="Genomic_DNA"/>
</dbReference>
<evidence type="ECO:0000313" key="1">
    <source>
        <dbReference type="EMBL" id="EJW92460.1"/>
    </source>
</evidence>